<dbReference type="Gene3D" id="3.40.50.720">
    <property type="entry name" value="NAD(P)-binding Rossmann-like Domain"/>
    <property type="match status" value="1"/>
</dbReference>
<dbReference type="FunFam" id="3.40.50.720:FF:000084">
    <property type="entry name" value="Short-chain dehydrogenase reductase"/>
    <property type="match status" value="1"/>
</dbReference>
<dbReference type="Pfam" id="PF13561">
    <property type="entry name" value="adh_short_C2"/>
    <property type="match status" value="1"/>
</dbReference>
<evidence type="ECO:0000313" key="4">
    <source>
        <dbReference type="EMBL" id="AKG47581.1"/>
    </source>
</evidence>
<dbReference type="InterPro" id="IPR002347">
    <property type="entry name" value="SDR_fam"/>
</dbReference>
<dbReference type="InterPro" id="IPR057326">
    <property type="entry name" value="KR_dom"/>
</dbReference>
<evidence type="ECO:0000256" key="1">
    <source>
        <dbReference type="ARBA" id="ARBA00006484"/>
    </source>
</evidence>
<comment type="similarity">
    <text evidence="1">Belongs to the short-chain dehydrogenases/reductases (SDR) family.</text>
</comment>
<accession>A0A0G2T5C1</accession>
<dbReference type="PANTHER" id="PTHR43639">
    <property type="entry name" value="OXIDOREDUCTASE, SHORT-CHAIN DEHYDROGENASE/REDUCTASE FAMILY (AFU_ORTHOLOGUE AFUA_5G02870)"/>
    <property type="match status" value="1"/>
</dbReference>
<reference evidence="4" key="1">
    <citation type="journal article" date="2015" name="ACS Chem. Biol.">
        <title>Sparsomycin Biosynthesis Highlights Unusual Module Architecture and Processing Mechanism in Non-ribosomal Peptide Synthetase.</title>
        <authorList>
            <person name="Rui Z."/>
            <person name="Huang W."/>
            <person name="Xu F."/>
            <person name="Han M."/>
            <person name="Liu X."/>
            <person name="Lin S."/>
            <person name="Zhang W."/>
        </authorList>
    </citation>
    <scope>NUCLEOTIDE SEQUENCE</scope>
</reference>
<evidence type="ECO:0000256" key="2">
    <source>
        <dbReference type="ARBA" id="ARBA00023002"/>
    </source>
</evidence>
<dbReference type="EMBL" id="KP861867">
    <property type="protein sequence ID" value="AKG47581.1"/>
    <property type="molecule type" value="Genomic_DNA"/>
</dbReference>
<evidence type="ECO:0000259" key="3">
    <source>
        <dbReference type="SMART" id="SM00822"/>
    </source>
</evidence>
<dbReference type="PRINTS" id="PR00080">
    <property type="entry name" value="SDRFAMILY"/>
</dbReference>
<dbReference type="PANTHER" id="PTHR43639:SF1">
    <property type="entry name" value="SHORT-CHAIN DEHYDROGENASE_REDUCTASE FAMILY PROTEIN"/>
    <property type="match status" value="1"/>
</dbReference>
<dbReference type="InterPro" id="IPR036291">
    <property type="entry name" value="NAD(P)-bd_dom_sf"/>
</dbReference>
<dbReference type="PROSITE" id="PS00061">
    <property type="entry name" value="ADH_SHORT"/>
    <property type="match status" value="1"/>
</dbReference>
<dbReference type="SUPFAM" id="SSF51735">
    <property type="entry name" value="NAD(P)-binding Rossmann-fold domains"/>
    <property type="match status" value="1"/>
</dbReference>
<feature type="domain" description="Ketoreductase" evidence="3">
    <location>
        <begin position="7"/>
        <end position="193"/>
    </location>
</feature>
<name>A0A0G2T5C1_9ACTN</name>
<proteinExistence type="inferred from homology"/>
<dbReference type="AlphaFoldDB" id="A0A0G2T5C1"/>
<dbReference type="SMART" id="SM00822">
    <property type="entry name" value="PKS_KR"/>
    <property type="match status" value="1"/>
</dbReference>
<dbReference type="PRINTS" id="PR00081">
    <property type="entry name" value="GDHRDH"/>
</dbReference>
<organism evidence="4">
    <name type="scientific">Streptomyces sparsogenes</name>
    <dbReference type="NCBI Taxonomy" id="67365"/>
    <lineage>
        <taxon>Bacteria</taxon>
        <taxon>Bacillati</taxon>
        <taxon>Actinomycetota</taxon>
        <taxon>Actinomycetes</taxon>
        <taxon>Kitasatosporales</taxon>
        <taxon>Streptomycetaceae</taxon>
        <taxon>Streptomyces</taxon>
    </lineage>
</organism>
<dbReference type="InterPro" id="IPR020904">
    <property type="entry name" value="Sc_DH/Rdtase_CS"/>
</dbReference>
<protein>
    <submittedName>
        <fullName evidence="4">SpsM</fullName>
    </submittedName>
</protein>
<keyword evidence="2" id="KW-0560">Oxidoreductase</keyword>
<dbReference type="GO" id="GO:0016491">
    <property type="term" value="F:oxidoreductase activity"/>
    <property type="evidence" value="ECO:0007669"/>
    <property type="project" value="UniProtKB-KW"/>
</dbReference>
<sequence>MPDLKGRTALVTGSSRGIGRGIAERLAADGARVAVHYGHDERAAQETVAHIRESGGEAFAVGADLSTLAGVDGLLAETSSRFADGGRDRLDVLVNNAGFSTTFFEATTPEIFDRLFAVNARAPFFLVQRALPLLADGGRVVSVSSAAVRVAVADVAYTMAKAAVVAMNRTLAHLLGERGITVNTVAPGAVDTDLTAGERREQPETRQVIIDMTALGRIGTPADVADVVAFLASDDARWVTGQLIEVSGGLFLGLPPGLAH</sequence>